<evidence type="ECO:0000313" key="8">
    <source>
        <dbReference type="Proteomes" id="UP000064249"/>
    </source>
</evidence>
<dbReference type="EMBL" id="LGFU01000079">
    <property type="protein sequence ID" value="KUK46061.1"/>
    <property type="molecule type" value="Genomic_DNA"/>
</dbReference>
<evidence type="ECO:0000256" key="4">
    <source>
        <dbReference type="ARBA" id="ARBA00030759"/>
    </source>
</evidence>
<sequence length="390" mass="43340">MKSSTIMRVIYPFTAIVGQKRMRRALILNAIDTRIGGVLIRGERGTAKSTAARALAALLPPVQVVQGCRFGCDPKKPISWCTECRERFEDNQDVPVETRQTPFINLPISATEDRVVGTLDIEKAIQKGERHFEPGVLASANRGLLYIDEVNLLDDHVVDVLLDSAAMGMNIVEREGISFAHPARFILVGTMNPEEGDLRPQLLDRFALSVEIHGILDPRQRVQIMERNLAFEANPETFRKEWLPMEQELSEKIARARNLVDHVRYTSRDLLVIADLTAKMQVDGHRADLVILKAARAHAAFEGRENINPRDIALAAELALPHRVKAGPFRHSEMGVTQLEEQIEQLKGAASEGAPAPEKDQDTSEEETAQKKSQAPPISRLATNPLDPSP</sequence>
<dbReference type="InterPro" id="IPR003593">
    <property type="entry name" value="AAA+_ATPase"/>
</dbReference>
<proteinExistence type="inferred from homology"/>
<feature type="domain" description="AAA+ ATPase" evidence="6">
    <location>
        <begin position="34"/>
        <end position="216"/>
    </location>
</feature>
<feature type="region of interest" description="Disordered" evidence="5">
    <location>
        <begin position="344"/>
        <end position="390"/>
    </location>
</feature>
<keyword evidence="3" id="KW-0067">ATP-binding</keyword>
<gene>
    <name evidence="7" type="ORF">XD73_1063</name>
</gene>
<reference evidence="7 8" key="1">
    <citation type="journal article" date="2015" name="MBio">
        <title>Genome-Resolved Metagenomic Analysis Reveals Roles for Candidate Phyla and Other Microbial Community Members in Biogeochemical Transformations in Oil Reservoirs.</title>
        <authorList>
            <person name="Hu P."/>
            <person name="Tom L."/>
            <person name="Singh A."/>
            <person name="Thomas B.C."/>
            <person name="Baker B.J."/>
            <person name="Piceno Y.M."/>
            <person name="Andersen G.L."/>
            <person name="Banfield J.F."/>
        </authorList>
    </citation>
    <scope>NUCLEOTIDE SEQUENCE [LARGE SCALE GENOMIC DNA]</scope>
    <source>
        <strain evidence="7">46_16</strain>
    </source>
</reference>
<comment type="similarity">
    <text evidence="1">Belongs to the Mg-chelatase subunits D/I family.</text>
</comment>
<dbReference type="AlphaFoldDB" id="A0A117LGL5"/>
<keyword evidence="2" id="KW-0547">Nucleotide-binding</keyword>
<organism evidence="7 8">
    <name type="scientific">Anaerolinea thermophila</name>
    <dbReference type="NCBI Taxonomy" id="167964"/>
    <lineage>
        <taxon>Bacteria</taxon>
        <taxon>Bacillati</taxon>
        <taxon>Chloroflexota</taxon>
        <taxon>Anaerolineae</taxon>
        <taxon>Anaerolineales</taxon>
        <taxon>Anaerolineaceae</taxon>
        <taxon>Anaerolinea</taxon>
    </lineage>
</organism>
<evidence type="ECO:0000256" key="3">
    <source>
        <dbReference type="ARBA" id="ARBA00022840"/>
    </source>
</evidence>
<dbReference type="GO" id="GO:0005524">
    <property type="term" value="F:ATP binding"/>
    <property type="evidence" value="ECO:0007669"/>
    <property type="project" value="UniProtKB-KW"/>
</dbReference>
<dbReference type="InterPro" id="IPR045006">
    <property type="entry name" value="CHLI-like"/>
</dbReference>
<comment type="caution">
    <text evidence="7">The sequence shown here is derived from an EMBL/GenBank/DDBJ whole genome shotgun (WGS) entry which is preliminary data.</text>
</comment>
<dbReference type="PATRIC" id="fig|167964.4.peg.928"/>
<dbReference type="PANTHER" id="PTHR32039:SF9">
    <property type="entry name" value="MAGNESIUM-CHELATASE SUBUNIT CHLI-2, CHLOROPLASTIC"/>
    <property type="match status" value="1"/>
</dbReference>
<evidence type="ECO:0000313" key="7">
    <source>
        <dbReference type="EMBL" id="KUK46061.1"/>
    </source>
</evidence>
<dbReference type="Gene3D" id="3.40.50.300">
    <property type="entry name" value="P-loop containing nucleotide triphosphate hydrolases"/>
    <property type="match status" value="1"/>
</dbReference>
<evidence type="ECO:0000256" key="2">
    <source>
        <dbReference type="ARBA" id="ARBA00022741"/>
    </source>
</evidence>
<dbReference type="PANTHER" id="PTHR32039">
    <property type="entry name" value="MAGNESIUM-CHELATASE SUBUNIT CHLI"/>
    <property type="match status" value="1"/>
</dbReference>
<evidence type="ECO:0000256" key="1">
    <source>
        <dbReference type="ARBA" id="ARBA00005799"/>
    </source>
</evidence>
<dbReference type="Pfam" id="PF17863">
    <property type="entry name" value="AAA_lid_2"/>
    <property type="match status" value="1"/>
</dbReference>
<dbReference type="Proteomes" id="UP000064249">
    <property type="component" value="Unassembled WGS sequence"/>
</dbReference>
<dbReference type="Gene3D" id="1.10.8.80">
    <property type="entry name" value="Magnesium chelatase subunit I, C-Terminal domain"/>
    <property type="match status" value="1"/>
</dbReference>
<dbReference type="InterPro" id="IPR027417">
    <property type="entry name" value="P-loop_NTPase"/>
</dbReference>
<evidence type="ECO:0000256" key="5">
    <source>
        <dbReference type="SAM" id="MobiDB-lite"/>
    </source>
</evidence>
<protein>
    <recommendedName>
        <fullName evidence="4">Mg-protoporphyrin IX chelatase</fullName>
    </recommendedName>
</protein>
<dbReference type="Pfam" id="PF01078">
    <property type="entry name" value="Mg_chelatase"/>
    <property type="match status" value="1"/>
</dbReference>
<dbReference type="SUPFAM" id="SSF52540">
    <property type="entry name" value="P-loop containing nucleoside triphosphate hydrolases"/>
    <property type="match status" value="1"/>
</dbReference>
<accession>A0A117LGL5</accession>
<dbReference type="InterPro" id="IPR000523">
    <property type="entry name" value="Mg_chelatse_chII-like_cat_dom"/>
</dbReference>
<evidence type="ECO:0000259" key="6">
    <source>
        <dbReference type="SMART" id="SM00382"/>
    </source>
</evidence>
<dbReference type="InterPro" id="IPR041628">
    <property type="entry name" value="ChlI/MoxR_AAA_lid"/>
</dbReference>
<name>A0A117LGL5_9CHLR</name>
<dbReference type="SMART" id="SM00382">
    <property type="entry name" value="AAA"/>
    <property type="match status" value="1"/>
</dbReference>